<feature type="transmembrane region" description="Helical" evidence="1">
    <location>
        <begin position="78"/>
        <end position="96"/>
    </location>
</feature>
<gene>
    <name evidence="2" type="ordered locus">Taci_0402</name>
</gene>
<dbReference type="Proteomes" id="UP000002030">
    <property type="component" value="Chromosome"/>
</dbReference>
<keyword evidence="1" id="KW-0812">Transmembrane</keyword>
<organism evidence="2 3">
    <name type="scientific">Thermanaerovibrio acidaminovorans (strain ATCC 49978 / DSM 6589 / Su883)</name>
    <name type="common">Selenomonas acidaminovorans</name>
    <dbReference type="NCBI Taxonomy" id="525903"/>
    <lineage>
        <taxon>Bacteria</taxon>
        <taxon>Thermotogati</taxon>
        <taxon>Synergistota</taxon>
        <taxon>Synergistia</taxon>
        <taxon>Synergistales</taxon>
        <taxon>Synergistaceae</taxon>
        <taxon>Thermanaerovibrio</taxon>
    </lineage>
</organism>
<name>D1B8N6_THEAS</name>
<dbReference type="AlphaFoldDB" id="D1B8N6"/>
<evidence type="ECO:0000313" key="3">
    <source>
        <dbReference type="Proteomes" id="UP000002030"/>
    </source>
</evidence>
<reference evidence="2 3" key="1">
    <citation type="journal article" date="2009" name="Stand. Genomic Sci.">
        <title>Complete genome sequence of Thermanaerovibrio acidaminovorans type strain (Su883).</title>
        <authorList>
            <person name="Chovatia M."/>
            <person name="Sikorski J."/>
            <person name="Schroder M."/>
            <person name="Lapidus A."/>
            <person name="Nolan M."/>
            <person name="Tice H."/>
            <person name="Glavina Del Rio T."/>
            <person name="Copeland A."/>
            <person name="Cheng J.F."/>
            <person name="Lucas S."/>
            <person name="Chen F."/>
            <person name="Bruce D."/>
            <person name="Goodwin L."/>
            <person name="Pitluck S."/>
            <person name="Ivanova N."/>
            <person name="Mavromatis K."/>
            <person name="Ovchinnikova G."/>
            <person name="Pati A."/>
            <person name="Chen A."/>
            <person name="Palaniappan K."/>
            <person name="Land M."/>
            <person name="Hauser L."/>
            <person name="Chang Y.J."/>
            <person name="Jeffries C.D."/>
            <person name="Chain P."/>
            <person name="Saunders E."/>
            <person name="Detter J.C."/>
            <person name="Brettin T."/>
            <person name="Rohde M."/>
            <person name="Goker M."/>
            <person name="Spring S."/>
            <person name="Bristow J."/>
            <person name="Markowitz V."/>
            <person name="Hugenholtz P."/>
            <person name="Kyrpides N.C."/>
            <person name="Klenk H.P."/>
            <person name="Eisen J.A."/>
        </authorList>
    </citation>
    <scope>NUCLEOTIDE SEQUENCE [LARGE SCALE GENOMIC DNA]</scope>
    <source>
        <strain evidence="3">ATCC 49978 / DSM 6589 / Su883</strain>
    </source>
</reference>
<keyword evidence="3" id="KW-1185">Reference proteome</keyword>
<accession>D1B8N6</accession>
<sequence length="138" mass="15164">MVLIKFLVGFLTWGAILWMVYGRYGVPFLGSLRGSAREIPGGRLFVPFFLLGEVLIQGLWVAYCASRSMAFVEVLGKPTAYGLGFLACQVPLAMVARSQGAGEIYHVLRSVIPMGLFPAFVLHPQYMAIYAWALGRMG</sequence>
<dbReference type="KEGG" id="tai:Taci_0402"/>
<feature type="transmembrane region" description="Helical" evidence="1">
    <location>
        <begin position="116"/>
        <end position="135"/>
    </location>
</feature>
<evidence type="ECO:0000256" key="1">
    <source>
        <dbReference type="SAM" id="Phobius"/>
    </source>
</evidence>
<keyword evidence="1" id="KW-0472">Membrane</keyword>
<dbReference type="STRING" id="525903.Taci_0402"/>
<feature type="transmembrane region" description="Helical" evidence="1">
    <location>
        <begin position="46"/>
        <end position="66"/>
    </location>
</feature>
<keyword evidence="1" id="KW-1133">Transmembrane helix</keyword>
<protein>
    <submittedName>
        <fullName evidence="2">Uncharacterized protein</fullName>
    </submittedName>
</protein>
<dbReference type="HOGENOM" id="CLU_1648579_0_0_0"/>
<evidence type="ECO:0000313" key="2">
    <source>
        <dbReference type="EMBL" id="ACZ18639.1"/>
    </source>
</evidence>
<dbReference type="EnsemblBacteria" id="ACZ18639">
    <property type="protein sequence ID" value="ACZ18639"/>
    <property type="gene ID" value="Taci_0402"/>
</dbReference>
<dbReference type="EMBL" id="CP001818">
    <property type="protein sequence ID" value="ACZ18639.1"/>
    <property type="molecule type" value="Genomic_DNA"/>
</dbReference>
<dbReference type="OrthoDB" id="5204at2"/>
<proteinExistence type="predicted"/>